<dbReference type="OrthoDB" id="3555712at2"/>
<feature type="region of interest" description="Disordered" evidence="1">
    <location>
        <begin position="65"/>
        <end position="95"/>
    </location>
</feature>
<dbReference type="STRING" id="490629.SAMN05216266_101337"/>
<evidence type="ECO:0000256" key="1">
    <source>
        <dbReference type="SAM" id="MobiDB-lite"/>
    </source>
</evidence>
<accession>A0A1I0VLF0</accession>
<reference evidence="3" key="1">
    <citation type="submission" date="2016-10" db="EMBL/GenBank/DDBJ databases">
        <authorList>
            <person name="Varghese N."/>
            <person name="Submissions S."/>
        </authorList>
    </citation>
    <scope>NUCLEOTIDE SEQUENCE [LARGE SCALE GENOMIC DNA]</scope>
    <source>
        <strain evidence="3">CGMCC 4.3568</strain>
    </source>
</reference>
<dbReference type="AlphaFoldDB" id="A0A1I0VLF0"/>
<gene>
    <name evidence="2" type="ORF">SAMN05216266_101337</name>
</gene>
<evidence type="ECO:0000313" key="3">
    <source>
        <dbReference type="Proteomes" id="UP000243799"/>
    </source>
</evidence>
<protein>
    <submittedName>
        <fullName evidence="2">Uncharacterized protein</fullName>
    </submittedName>
</protein>
<dbReference type="RefSeq" id="WP_091668361.1">
    <property type="nucleotide sequence ID" value="NZ_FOKG01000001.1"/>
</dbReference>
<evidence type="ECO:0000313" key="2">
    <source>
        <dbReference type="EMBL" id="SFA77234.1"/>
    </source>
</evidence>
<organism evidence="2 3">
    <name type="scientific">Amycolatopsis marina</name>
    <dbReference type="NCBI Taxonomy" id="490629"/>
    <lineage>
        <taxon>Bacteria</taxon>
        <taxon>Bacillati</taxon>
        <taxon>Actinomycetota</taxon>
        <taxon>Actinomycetes</taxon>
        <taxon>Pseudonocardiales</taxon>
        <taxon>Pseudonocardiaceae</taxon>
        <taxon>Amycolatopsis</taxon>
    </lineage>
</organism>
<sequence>MNDENGSGDYISFIKGFSAAMDTGTCDEANSGTGIELDTGAYAMGYAAAVEERVSRPRYLELSATAPIQRERPRANDVPDQGTFSGSLDLGELDS</sequence>
<dbReference type="EMBL" id="FOKG01000001">
    <property type="protein sequence ID" value="SFA77234.1"/>
    <property type="molecule type" value="Genomic_DNA"/>
</dbReference>
<name>A0A1I0VLF0_9PSEU</name>
<keyword evidence="3" id="KW-1185">Reference proteome</keyword>
<dbReference type="Proteomes" id="UP000243799">
    <property type="component" value="Unassembled WGS sequence"/>
</dbReference>
<proteinExistence type="predicted"/>